<accession>A0A498SG19</accession>
<protein>
    <submittedName>
        <fullName evidence="8">Uncharacterized protein</fullName>
    </submittedName>
</protein>
<dbReference type="STRING" id="6277.A0A498SG19"/>
<name>A0A498SG19_ACAVI</name>
<dbReference type="CDD" id="cd23800">
    <property type="entry name" value="UBCc_UBE2K"/>
    <property type="match status" value="1"/>
</dbReference>
<dbReference type="PANTHER" id="PTHR24068">
    <property type="entry name" value="UBIQUITIN-CONJUGATING ENZYME E2"/>
    <property type="match status" value="1"/>
</dbReference>
<keyword evidence="1" id="KW-0808">Transferase</keyword>
<gene>
    <name evidence="8" type="ORF">NAV_LOCUS5452</name>
</gene>
<dbReference type="PROSITE" id="PS00183">
    <property type="entry name" value="UBC_1"/>
    <property type="match status" value="1"/>
</dbReference>
<dbReference type="SMART" id="SM00212">
    <property type="entry name" value="UBCc"/>
    <property type="match status" value="1"/>
</dbReference>
<keyword evidence="2" id="KW-0547">Nucleotide-binding</keyword>
<dbReference type="Proteomes" id="UP000276991">
    <property type="component" value="Unassembled WGS sequence"/>
</dbReference>
<feature type="domain" description="UBC core" evidence="7">
    <location>
        <begin position="330"/>
        <end position="476"/>
    </location>
</feature>
<dbReference type="GO" id="GO:0005524">
    <property type="term" value="F:ATP binding"/>
    <property type="evidence" value="ECO:0007669"/>
    <property type="project" value="UniProtKB-KW"/>
</dbReference>
<dbReference type="GO" id="GO:0016740">
    <property type="term" value="F:transferase activity"/>
    <property type="evidence" value="ECO:0007669"/>
    <property type="project" value="UniProtKB-KW"/>
</dbReference>
<dbReference type="PROSITE" id="PS50127">
    <property type="entry name" value="UBC_2"/>
    <property type="match status" value="1"/>
</dbReference>
<dbReference type="AlphaFoldDB" id="A0A498SG19"/>
<organism evidence="8 9">
    <name type="scientific">Acanthocheilonema viteae</name>
    <name type="common">Filarial nematode worm</name>
    <name type="synonym">Dipetalonema viteae</name>
    <dbReference type="NCBI Taxonomy" id="6277"/>
    <lineage>
        <taxon>Eukaryota</taxon>
        <taxon>Metazoa</taxon>
        <taxon>Ecdysozoa</taxon>
        <taxon>Nematoda</taxon>
        <taxon>Chromadorea</taxon>
        <taxon>Rhabditida</taxon>
        <taxon>Spirurina</taxon>
        <taxon>Spiruromorpha</taxon>
        <taxon>Filarioidea</taxon>
        <taxon>Onchocercidae</taxon>
        <taxon>Acanthocheilonema</taxon>
    </lineage>
</organism>
<dbReference type="Pfam" id="PF00179">
    <property type="entry name" value="UQ_con"/>
    <property type="match status" value="1"/>
</dbReference>
<keyword evidence="4" id="KW-0067">ATP-binding</keyword>
<dbReference type="InterPro" id="IPR015940">
    <property type="entry name" value="UBA"/>
</dbReference>
<dbReference type="OrthoDB" id="5867312at2759"/>
<keyword evidence="9" id="KW-1185">Reference proteome</keyword>
<dbReference type="EMBL" id="UPTC01000948">
    <property type="protein sequence ID" value="VBB30661.1"/>
    <property type="molecule type" value="Genomic_DNA"/>
</dbReference>
<dbReference type="Gene3D" id="3.10.110.10">
    <property type="entry name" value="Ubiquitin Conjugating Enzyme"/>
    <property type="match status" value="1"/>
</dbReference>
<dbReference type="InterPro" id="IPR000608">
    <property type="entry name" value="UBC"/>
</dbReference>
<evidence type="ECO:0000256" key="1">
    <source>
        <dbReference type="ARBA" id="ARBA00022679"/>
    </source>
</evidence>
<proteinExistence type="predicted"/>
<evidence type="ECO:0000259" key="7">
    <source>
        <dbReference type="PROSITE" id="PS50127"/>
    </source>
</evidence>
<evidence type="ECO:0000256" key="5">
    <source>
        <dbReference type="PROSITE-ProRule" id="PRU10133"/>
    </source>
</evidence>
<dbReference type="InterPro" id="IPR009060">
    <property type="entry name" value="UBA-like_sf"/>
</dbReference>
<evidence type="ECO:0000256" key="3">
    <source>
        <dbReference type="ARBA" id="ARBA00022786"/>
    </source>
</evidence>
<evidence type="ECO:0000313" key="8">
    <source>
        <dbReference type="EMBL" id="VBB30661.1"/>
    </source>
</evidence>
<sequence>MDEDQYNKKLVKLFQHVKIAVLKHTTTVSPTESILEEDQLNNNKIISSSNLIFYLLNNLSNTESKTLDRYLCEKNYASLKIMIDRKRAELFRAKNKSLKSFVDASQRVAEKAEIDEDFLNASVPLNFTQEQFKYAEAYRNATIYSIIQALWNTKVEQELPQIDQYAILEYYSEKRAKKEAEKSILIWLWNIIRKLFDRKSDKFECHASEPKYVRAVLDRCGASELERLQEATDNNEPMLINDLIKNKLDDDSEMYMEYDKWNNANDVPGALKEIIHSLSQAQKRAMEKLRRLELIDKIKDFYRDNIEKTSLPKQEEIELFFRRMNTTFAGCYNPNIKKTKERQLAETGVMIEIRNDSLTKIRGEIRGPPDSPYEGGTYALDITIPDEYPFQPPICKFITKIWHPNISSQTGTICLDILKEQWAASLTLRTVLLSIQALLTLPEPNDPQDAVVARQYMDNAQLYKRTARFWAQHYAKAEGKRDDEFWNKIDKLKDMGVKQEDAISALSCNWWDLSRATDYVFG</sequence>
<evidence type="ECO:0000256" key="4">
    <source>
        <dbReference type="ARBA" id="ARBA00022840"/>
    </source>
</evidence>
<dbReference type="InterPro" id="IPR016135">
    <property type="entry name" value="UBQ-conjugating_enzyme/RWD"/>
</dbReference>
<reference evidence="8 9" key="1">
    <citation type="submission" date="2018-08" db="EMBL/GenBank/DDBJ databases">
        <authorList>
            <person name="Laetsch R D."/>
            <person name="Stevens L."/>
            <person name="Kumar S."/>
            <person name="Blaxter L. M."/>
        </authorList>
    </citation>
    <scope>NUCLEOTIDE SEQUENCE [LARGE SCALE GENOMIC DNA]</scope>
</reference>
<feature type="domain" description="UBA" evidence="6">
    <location>
        <begin position="480"/>
        <end position="522"/>
    </location>
</feature>
<evidence type="ECO:0000313" key="9">
    <source>
        <dbReference type="Proteomes" id="UP000276991"/>
    </source>
</evidence>
<dbReference type="Gene3D" id="1.10.8.10">
    <property type="entry name" value="DNA helicase RuvA subunit, C-terminal domain"/>
    <property type="match status" value="1"/>
</dbReference>
<dbReference type="PROSITE" id="PS50030">
    <property type="entry name" value="UBA"/>
    <property type="match status" value="1"/>
</dbReference>
<dbReference type="SUPFAM" id="SSF54495">
    <property type="entry name" value="UBC-like"/>
    <property type="match status" value="1"/>
</dbReference>
<feature type="active site" description="Glycyl thioester intermediate" evidence="5">
    <location>
        <position position="414"/>
    </location>
</feature>
<dbReference type="InterPro" id="IPR023313">
    <property type="entry name" value="UBQ-conjugating_AS"/>
</dbReference>
<evidence type="ECO:0000256" key="2">
    <source>
        <dbReference type="ARBA" id="ARBA00022741"/>
    </source>
</evidence>
<evidence type="ECO:0000259" key="6">
    <source>
        <dbReference type="PROSITE" id="PS50030"/>
    </source>
</evidence>
<keyword evidence="3" id="KW-0833">Ubl conjugation pathway</keyword>
<dbReference type="SUPFAM" id="SSF46934">
    <property type="entry name" value="UBA-like"/>
    <property type="match status" value="1"/>
</dbReference>